<reference evidence="6" key="1">
    <citation type="submission" date="2021-01" db="EMBL/GenBank/DDBJ databases">
        <title>A chromosome-scale assembly of European eel, Anguilla anguilla.</title>
        <authorList>
            <person name="Henkel C."/>
            <person name="Jong-Raadsen S.A."/>
            <person name="Dufour S."/>
            <person name="Weltzien F.-A."/>
            <person name="Palstra A.P."/>
            <person name="Pelster B."/>
            <person name="Spaink H.P."/>
            <person name="Van Den Thillart G.E."/>
            <person name="Jansen H."/>
            <person name="Zahm M."/>
            <person name="Klopp C."/>
            <person name="Cedric C."/>
            <person name="Louis A."/>
            <person name="Berthelot C."/>
            <person name="Parey E."/>
            <person name="Roest Crollius H."/>
            <person name="Montfort J."/>
            <person name="Robinson-Rechavi M."/>
            <person name="Bucao C."/>
            <person name="Bouchez O."/>
            <person name="Gislard M."/>
            <person name="Lluch J."/>
            <person name="Milhes M."/>
            <person name="Lampietro C."/>
            <person name="Lopez Roques C."/>
            <person name="Donnadieu C."/>
            <person name="Braasch I."/>
            <person name="Desvignes T."/>
            <person name="Postlethwait J."/>
            <person name="Bobe J."/>
            <person name="Guiguen Y."/>
            <person name="Dirks R."/>
        </authorList>
    </citation>
    <scope>NUCLEOTIDE SEQUENCE</scope>
    <source>
        <strain evidence="6">Tag_6206</strain>
        <tissue evidence="6">Liver</tissue>
    </source>
</reference>
<comment type="caution">
    <text evidence="6">The sequence shown here is derived from an EMBL/GenBank/DDBJ whole genome shotgun (WGS) entry which is preliminary data.</text>
</comment>
<dbReference type="PANTHER" id="PTHR24217:SF13">
    <property type="entry name" value="SYNAPTOPODIN"/>
    <property type="match status" value="1"/>
</dbReference>
<feature type="region of interest" description="Disordered" evidence="5">
    <location>
        <begin position="214"/>
        <end position="234"/>
    </location>
</feature>
<comment type="subcellular location">
    <subcellularLocation>
        <location evidence="1">Cytoplasm</location>
    </subcellularLocation>
</comment>
<evidence type="ECO:0000256" key="5">
    <source>
        <dbReference type="SAM" id="MobiDB-lite"/>
    </source>
</evidence>
<name>A0A9D3S7M0_ANGAN</name>
<evidence type="ECO:0008006" key="8">
    <source>
        <dbReference type="Google" id="ProtNLM"/>
    </source>
</evidence>
<dbReference type="EMBL" id="JAFIRN010000003">
    <property type="protein sequence ID" value="KAG5852987.1"/>
    <property type="molecule type" value="Genomic_DNA"/>
</dbReference>
<dbReference type="InterPro" id="IPR051976">
    <property type="entry name" value="Synaptopodin_domain"/>
</dbReference>
<evidence type="ECO:0000256" key="4">
    <source>
        <dbReference type="ARBA" id="ARBA00038161"/>
    </source>
</evidence>
<feature type="region of interest" description="Disordered" evidence="5">
    <location>
        <begin position="125"/>
        <end position="194"/>
    </location>
</feature>
<accession>A0A9D3S7M0</accession>
<feature type="compositionally biased region" description="Basic and acidic residues" evidence="5">
    <location>
        <begin position="215"/>
        <end position="234"/>
    </location>
</feature>
<organism evidence="6 7">
    <name type="scientific">Anguilla anguilla</name>
    <name type="common">European freshwater eel</name>
    <name type="synonym">Muraena anguilla</name>
    <dbReference type="NCBI Taxonomy" id="7936"/>
    <lineage>
        <taxon>Eukaryota</taxon>
        <taxon>Metazoa</taxon>
        <taxon>Chordata</taxon>
        <taxon>Craniata</taxon>
        <taxon>Vertebrata</taxon>
        <taxon>Euteleostomi</taxon>
        <taxon>Actinopterygii</taxon>
        <taxon>Neopterygii</taxon>
        <taxon>Teleostei</taxon>
        <taxon>Anguilliformes</taxon>
        <taxon>Anguillidae</taxon>
        <taxon>Anguilla</taxon>
    </lineage>
</organism>
<evidence type="ECO:0000256" key="3">
    <source>
        <dbReference type="ARBA" id="ARBA00022553"/>
    </source>
</evidence>
<feature type="compositionally biased region" description="Low complexity" evidence="5">
    <location>
        <begin position="637"/>
        <end position="654"/>
    </location>
</feature>
<dbReference type="GO" id="GO:0032233">
    <property type="term" value="P:positive regulation of actin filament bundle assembly"/>
    <property type="evidence" value="ECO:0007669"/>
    <property type="project" value="TreeGrafter"/>
</dbReference>
<protein>
    <recommendedName>
        <fullName evidence="8">Synaptopodin</fullName>
    </recommendedName>
</protein>
<keyword evidence="2" id="KW-0963">Cytoplasm</keyword>
<dbReference type="Proteomes" id="UP001044222">
    <property type="component" value="Unassembled WGS sequence"/>
</dbReference>
<dbReference type="AlphaFoldDB" id="A0A9D3S7M0"/>
<dbReference type="GO" id="GO:0003779">
    <property type="term" value="F:actin binding"/>
    <property type="evidence" value="ECO:0007669"/>
    <property type="project" value="TreeGrafter"/>
</dbReference>
<keyword evidence="7" id="KW-1185">Reference proteome</keyword>
<dbReference type="GO" id="GO:0005634">
    <property type="term" value="C:nucleus"/>
    <property type="evidence" value="ECO:0007669"/>
    <property type="project" value="TreeGrafter"/>
</dbReference>
<gene>
    <name evidence="6" type="ORF">ANANG_G00068350</name>
</gene>
<feature type="compositionally biased region" description="Basic and acidic residues" evidence="5">
    <location>
        <begin position="463"/>
        <end position="473"/>
    </location>
</feature>
<evidence type="ECO:0000313" key="7">
    <source>
        <dbReference type="Proteomes" id="UP001044222"/>
    </source>
</evidence>
<feature type="compositionally biased region" description="Low complexity" evidence="5">
    <location>
        <begin position="685"/>
        <end position="703"/>
    </location>
</feature>
<feature type="compositionally biased region" description="Pro residues" evidence="5">
    <location>
        <begin position="585"/>
        <end position="601"/>
    </location>
</feature>
<evidence type="ECO:0000256" key="2">
    <source>
        <dbReference type="ARBA" id="ARBA00022490"/>
    </source>
</evidence>
<keyword evidence="3" id="KW-0597">Phosphoprotein</keyword>
<dbReference type="GO" id="GO:0015629">
    <property type="term" value="C:actin cytoskeleton"/>
    <property type="evidence" value="ECO:0007669"/>
    <property type="project" value="TreeGrafter"/>
</dbReference>
<feature type="compositionally biased region" description="Basic and acidic residues" evidence="5">
    <location>
        <begin position="176"/>
        <end position="187"/>
    </location>
</feature>
<dbReference type="PANTHER" id="PTHR24217">
    <property type="entry name" value="PUTATIVE-RELATED"/>
    <property type="match status" value="1"/>
</dbReference>
<comment type="similarity">
    <text evidence="4">Belongs to the synaptopodin family.</text>
</comment>
<sequence>MEEGHQLVRCGIAGAGPTTLGRSLSLQGRQGPPAMRSDPLWKDRARGEGQDSRVAMVKPAVITGTTQTNRKTGLTRSVSLSDKELREARDRSQIIAAQLTFQSNANSRGVQLFNRRKQRVNAFTRTSYGQGVGQEGDGQLRQPVKWEEKHTERGDSQSDCRNSEPDPANLPGVVKEGGERMEEERGEPVPLEGPPAACVEEEGEQDLSGQCEVNEMPKEDTPHEDSTHEDTLHEDTPIEVASMEETPTESTHCEVKLCEDIVCTATPPEVTPPEATPPDDIRTAAVQANVGEKEEVVAPGKITNGCHIPPNTARVTLSLAKQAPAIVNRTARPFGATAVRTPLGPQAHLHPELLGNRQRTMSPIKSGILEEGKARRATRKSMFTFQEKPKVAPNPELLSLVQGVDQRKKGSSLPEPTQEEELLALGAEASNFLPKGGDVGGAALEETAAPEWSSCLKSSGARVRQEPKAEQAKAEQGLTNASGKGAELFARRQSRMDRTKAPPARSAKPRPKAPVPPRPESPILENGCTKLEMEISRHQPYQLNSSLFILTPTRDPMSSLPKAAPPPKPVLDRAHGRQTSLPASNPLPSPLTSPPLPPSAPSPRSERARPIRRPGARPTFSAKKAGLEPQTRRESLPTPTTPTRTTPVPTATPTLLQQLRRFSSPEALAGGLKFRPASPVPPPSSSSSRSLHPSSFSSPLSPSQEARCQSPLAGPDAKANRRLLAQNIINAAKRKNSPSPGGQNGRAACLSPFQPRPLGSHSPTFTSPPPTPTRSMRSPVRLYATRSLTDSDASLESEDSGLRSPGLRSYNTCPRGWGGSLRIKRGSISADL</sequence>
<proteinExistence type="inferred from homology"/>
<evidence type="ECO:0000313" key="6">
    <source>
        <dbReference type="EMBL" id="KAG5852987.1"/>
    </source>
</evidence>
<dbReference type="GO" id="GO:0030018">
    <property type="term" value="C:Z disc"/>
    <property type="evidence" value="ECO:0007669"/>
    <property type="project" value="TreeGrafter"/>
</dbReference>
<feature type="region of interest" description="Disordered" evidence="5">
    <location>
        <begin position="448"/>
        <end position="815"/>
    </location>
</feature>
<feature type="compositionally biased region" description="Basic and acidic residues" evidence="5">
    <location>
        <begin position="144"/>
        <end position="164"/>
    </location>
</feature>
<feature type="compositionally biased region" description="Basic and acidic residues" evidence="5">
    <location>
        <begin position="39"/>
        <end position="51"/>
    </location>
</feature>
<evidence type="ECO:0000256" key="1">
    <source>
        <dbReference type="ARBA" id="ARBA00004496"/>
    </source>
</evidence>
<feature type="compositionally biased region" description="Polar residues" evidence="5">
    <location>
        <begin position="539"/>
        <end position="548"/>
    </location>
</feature>
<feature type="region of interest" description="Disordered" evidence="5">
    <location>
        <begin position="18"/>
        <end position="53"/>
    </location>
</feature>